<dbReference type="AlphaFoldDB" id="A0AAW5JMH2"/>
<dbReference type="EMBL" id="JANFYS010000014">
    <property type="protein sequence ID" value="MCQ4770397.1"/>
    <property type="molecule type" value="Genomic_DNA"/>
</dbReference>
<feature type="signal peptide" evidence="1">
    <location>
        <begin position="1"/>
        <end position="24"/>
    </location>
</feature>
<feature type="chain" id="PRO_5043711566" evidence="1">
    <location>
        <begin position="25"/>
        <end position="234"/>
    </location>
</feature>
<keyword evidence="1" id="KW-0732">Signal</keyword>
<evidence type="ECO:0000313" key="2">
    <source>
        <dbReference type="EMBL" id="MCQ4770397.1"/>
    </source>
</evidence>
<accession>A0AAW5JMH2</accession>
<evidence type="ECO:0000313" key="3">
    <source>
        <dbReference type="Proteomes" id="UP001204562"/>
    </source>
</evidence>
<dbReference type="Proteomes" id="UP001204562">
    <property type="component" value="Unassembled WGS sequence"/>
</dbReference>
<proteinExistence type="predicted"/>
<reference evidence="2" key="1">
    <citation type="submission" date="2022-06" db="EMBL/GenBank/DDBJ databases">
        <title>Isolation of gut microbiota from human fecal samples.</title>
        <authorList>
            <person name="Pamer E.G."/>
            <person name="Barat B."/>
            <person name="Waligurski E."/>
            <person name="Medina S."/>
            <person name="Paddock L."/>
            <person name="Mostad J."/>
        </authorList>
    </citation>
    <scope>NUCLEOTIDE SEQUENCE</scope>
    <source>
        <strain evidence="2">DFI.9.91</strain>
    </source>
</reference>
<name>A0AAW5JMH2_9FIRM</name>
<organism evidence="2 3">
    <name type="scientific">Intestinimonas massiliensis</name>
    <name type="common">ex Afouda et al. 2020</name>
    <dbReference type="NCBI Taxonomy" id="1673721"/>
    <lineage>
        <taxon>Bacteria</taxon>
        <taxon>Bacillati</taxon>
        <taxon>Bacillota</taxon>
        <taxon>Clostridia</taxon>
        <taxon>Eubacteriales</taxon>
        <taxon>Intestinimonas</taxon>
    </lineage>
</organism>
<gene>
    <name evidence="2" type="ORF">NE579_07965</name>
</gene>
<protein>
    <submittedName>
        <fullName evidence="2">Uncharacterized protein</fullName>
    </submittedName>
</protein>
<sequence length="234" mass="26079">MKRRLLASLSVLFILSSINAQVFAADSSLQEITFNEYYSAIQDRFESYGIRWEGVPTNNLYPDYVYTQEDLNEALEQADEYCEAILSPSQTLICVDAIETSDVALTSTETALPKGVMYHTYTLTASNTITDMSLPIVPRYFEVQTTVDILTELLSYSIISVDEPTLRITAATGYDDYISLVSYDYSVSRNNTADAKVTVNITCEVKESVSIGGIESWAYVTKNYSVSFTPLKGL</sequence>
<comment type="caution">
    <text evidence="2">The sequence shown here is derived from an EMBL/GenBank/DDBJ whole genome shotgun (WGS) entry which is preliminary data.</text>
</comment>
<evidence type="ECO:0000256" key="1">
    <source>
        <dbReference type="SAM" id="SignalP"/>
    </source>
</evidence>
<dbReference type="RefSeq" id="WP_256303882.1">
    <property type="nucleotide sequence ID" value="NZ_JANFYS010000014.1"/>
</dbReference>